<dbReference type="HAMAP" id="MF_00382">
    <property type="entry name" value="Ribosomal_bL20"/>
    <property type="match status" value="1"/>
</dbReference>
<evidence type="ECO:0000256" key="9">
    <source>
        <dbReference type="RuleBase" id="RU000560"/>
    </source>
</evidence>
<keyword evidence="3 8" id="KW-0694">RNA-binding</keyword>
<evidence type="ECO:0000256" key="5">
    <source>
        <dbReference type="ARBA" id="ARBA00023274"/>
    </source>
</evidence>
<keyword evidence="2 8" id="KW-0699">rRNA-binding</keyword>
<dbReference type="EMBL" id="PEYM01000085">
    <property type="protein sequence ID" value="PIS29454.1"/>
    <property type="molecule type" value="Genomic_DNA"/>
</dbReference>
<dbReference type="InterPro" id="IPR049946">
    <property type="entry name" value="RIBOSOMAL_L20_CS"/>
</dbReference>
<dbReference type="Gene3D" id="1.10.1900.20">
    <property type="entry name" value="Ribosomal protein L20"/>
    <property type="match status" value="1"/>
</dbReference>
<evidence type="ECO:0000256" key="4">
    <source>
        <dbReference type="ARBA" id="ARBA00022980"/>
    </source>
</evidence>
<protein>
    <recommendedName>
        <fullName evidence="7 8">Large ribosomal subunit protein bL20</fullName>
    </recommendedName>
</protein>
<dbReference type="GO" id="GO:0006412">
    <property type="term" value="P:translation"/>
    <property type="evidence" value="ECO:0007669"/>
    <property type="project" value="InterPro"/>
</dbReference>
<keyword evidence="4 8" id="KW-0689">Ribosomal protein</keyword>
<dbReference type="Proteomes" id="UP000231343">
    <property type="component" value="Unassembled WGS sequence"/>
</dbReference>
<dbReference type="GO" id="GO:0019843">
    <property type="term" value="F:rRNA binding"/>
    <property type="evidence" value="ECO:0007669"/>
    <property type="project" value="UniProtKB-UniRule"/>
</dbReference>
<dbReference type="CDD" id="cd07026">
    <property type="entry name" value="Ribosomal_L20"/>
    <property type="match status" value="1"/>
</dbReference>
<evidence type="ECO:0000256" key="6">
    <source>
        <dbReference type="ARBA" id="ARBA00024775"/>
    </source>
</evidence>
<evidence type="ECO:0000256" key="2">
    <source>
        <dbReference type="ARBA" id="ARBA00022730"/>
    </source>
</evidence>
<dbReference type="InterPro" id="IPR035566">
    <property type="entry name" value="Ribosomal_protein_bL20_C"/>
</dbReference>
<dbReference type="Gene3D" id="6.10.160.10">
    <property type="match status" value="1"/>
</dbReference>
<dbReference type="PANTHER" id="PTHR10986">
    <property type="entry name" value="39S RIBOSOMAL PROTEIN L20"/>
    <property type="match status" value="1"/>
</dbReference>
<dbReference type="FunFam" id="1.10.1900.20:FF:000001">
    <property type="entry name" value="50S ribosomal protein L20"/>
    <property type="match status" value="1"/>
</dbReference>
<proteinExistence type="inferred from homology"/>
<dbReference type="PRINTS" id="PR00062">
    <property type="entry name" value="RIBOSOMALL20"/>
</dbReference>
<dbReference type="SUPFAM" id="SSF74731">
    <property type="entry name" value="Ribosomal protein L20"/>
    <property type="match status" value="1"/>
</dbReference>
<organism evidence="10 11">
    <name type="scientific">Candidatus Saganbacteria bacterium CG08_land_8_20_14_0_20_45_16</name>
    <dbReference type="NCBI Taxonomy" id="2014293"/>
    <lineage>
        <taxon>Bacteria</taxon>
        <taxon>Bacillati</taxon>
        <taxon>Saganbacteria</taxon>
    </lineage>
</organism>
<comment type="function">
    <text evidence="6 8 9">Binds directly to 23S ribosomal RNA and is necessary for the in vitro assembly process of the 50S ribosomal subunit. It is not involved in the protein synthesizing functions of that subunit.</text>
</comment>
<dbReference type="GO" id="GO:0003735">
    <property type="term" value="F:structural constituent of ribosome"/>
    <property type="evidence" value="ECO:0007669"/>
    <property type="project" value="InterPro"/>
</dbReference>
<gene>
    <name evidence="8" type="primary">rplT</name>
    <name evidence="10" type="ORF">COT42_05355</name>
</gene>
<dbReference type="Pfam" id="PF00453">
    <property type="entry name" value="Ribosomal_L20"/>
    <property type="match status" value="1"/>
</dbReference>
<comment type="similarity">
    <text evidence="1 8 9">Belongs to the bacterial ribosomal protein bL20 family.</text>
</comment>
<dbReference type="GO" id="GO:0000027">
    <property type="term" value="P:ribosomal large subunit assembly"/>
    <property type="evidence" value="ECO:0007669"/>
    <property type="project" value="UniProtKB-UniRule"/>
</dbReference>
<accession>A0A2H0XWZ7</accession>
<name>A0A2H0XWZ7_UNCSA</name>
<reference evidence="10 11" key="1">
    <citation type="submission" date="2017-09" db="EMBL/GenBank/DDBJ databases">
        <title>Depth-based differentiation of microbial function through sediment-hosted aquifers and enrichment of novel symbionts in the deep terrestrial subsurface.</title>
        <authorList>
            <person name="Probst A.J."/>
            <person name="Ladd B."/>
            <person name="Jarett J.K."/>
            <person name="Geller-Mcgrath D.E."/>
            <person name="Sieber C.M."/>
            <person name="Emerson J.B."/>
            <person name="Anantharaman K."/>
            <person name="Thomas B.C."/>
            <person name="Malmstrom R."/>
            <person name="Stieglmeier M."/>
            <person name="Klingl A."/>
            <person name="Woyke T."/>
            <person name="Ryan C.M."/>
            <person name="Banfield J.F."/>
        </authorList>
    </citation>
    <scope>NUCLEOTIDE SEQUENCE [LARGE SCALE GENOMIC DNA]</scope>
    <source>
        <strain evidence="10">CG08_land_8_20_14_0_20_45_16</strain>
    </source>
</reference>
<sequence length="115" mass="13436">MVRVKRGFVARRRRTKMRRKAKGFRGGARTQMRRRHQALMKAGVHATRHRRQKKRTMRSLWIVRVNAAVREAGLTYSRFIALLKEKKVGLDRRALADLAFNHPDDFAKIVAMVKG</sequence>
<evidence type="ECO:0000313" key="11">
    <source>
        <dbReference type="Proteomes" id="UP000231343"/>
    </source>
</evidence>
<dbReference type="PROSITE" id="PS00937">
    <property type="entry name" value="RIBOSOMAL_L20"/>
    <property type="match status" value="1"/>
</dbReference>
<dbReference type="AlphaFoldDB" id="A0A2H0XWZ7"/>
<evidence type="ECO:0000313" key="10">
    <source>
        <dbReference type="EMBL" id="PIS29454.1"/>
    </source>
</evidence>
<evidence type="ECO:0000256" key="7">
    <source>
        <dbReference type="ARBA" id="ARBA00035172"/>
    </source>
</evidence>
<dbReference type="GO" id="GO:0005840">
    <property type="term" value="C:ribosome"/>
    <property type="evidence" value="ECO:0007669"/>
    <property type="project" value="UniProtKB-KW"/>
</dbReference>
<dbReference type="GO" id="GO:1990904">
    <property type="term" value="C:ribonucleoprotein complex"/>
    <property type="evidence" value="ECO:0007669"/>
    <property type="project" value="UniProtKB-KW"/>
</dbReference>
<evidence type="ECO:0000256" key="1">
    <source>
        <dbReference type="ARBA" id="ARBA00007698"/>
    </source>
</evidence>
<dbReference type="InterPro" id="IPR005813">
    <property type="entry name" value="Ribosomal_bL20"/>
</dbReference>
<comment type="caution">
    <text evidence="10">The sequence shown here is derived from an EMBL/GenBank/DDBJ whole genome shotgun (WGS) entry which is preliminary data.</text>
</comment>
<evidence type="ECO:0000256" key="3">
    <source>
        <dbReference type="ARBA" id="ARBA00022884"/>
    </source>
</evidence>
<dbReference type="NCBIfam" id="TIGR01032">
    <property type="entry name" value="rplT_bact"/>
    <property type="match status" value="1"/>
</dbReference>
<evidence type="ECO:0000256" key="8">
    <source>
        <dbReference type="HAMAP-Rule" id="MF_00382"/>
    </source>
</evidence>
<keyword evidence="5 8" id="KW-0687">Ribonucleoprotein</keyword>